<reference evidence="5 6" key="1">
    <citation type="submission" date="2019-03" db="EMBL/GenBank/DDBJ databases">
        <title>Genomic Encyclopedia of Type Strains, Phase IV (KMG-IV): sequencing the most valuable type-strain genomes for metagenomic binning, comparative biology and taxonomic classification.</title>
        <authorList>
            <person name="Goeker M."/>
        </authorList>
    </citation>
    <scope>NUCLEOTIDE SEQUENCE [LARGE SCALE GENOMIC DNA]</scope>
    <source>
        <strain evidence="5 6">DSM 25903</strain>
    </source>
</reference>
<sequence>MGKASPERGGSGERTGSDALLYSRIANTIRTEIALGQFPVDSWLPTEAKLCERFGVSRHTVREALRILGDLGLVERRQGAGTRVIARAEPSDYVHSLHTLSEIFQYTRDTRLEIGDVSIVEVSPQTGGDDIPAAPDSRWLKITGVRRTTATREDVSYSIVFVHLRFAPALHDIRDQTGPVYATIEERTGELVIEARQVITGGTLPAAAADALGVPQGTAGIRVIRRYLDIGGGPMLTSINWHLADSFTYAITLRRDAGI</sequence>
<dbReference type="SMART" id="SM00866">
    <property type="entry name" value="UTRA"/>
    <property type="match status" value="1"/>
</dbReference>
<dbReference type="PROSITE" id="PS50949">
    <property type="entry name" value="HTH_GNTR"/>
    <property type="match status" value="1"/>
</dbReference>
<evidence type="ECO:0000313" key="5">
    <source>
        <dbReference type="EMBL" id="TDR93652.1"/>
    </source>
</evidence>
<dbReference type="PANTHER" id="PTHR44846:SF1">
    <property type="entry name" value="MANNOSYL-D-GLYCERATE TRANSPORT_METABOLISM SYSTEM REPRESSOR MNGR-RELATED"/>
    <property type="match status" value="1"/>
</dbReference>
<dbReference type="PANTHER" id="PTHR44846">
    <property type="entry name" value="MANNOSYL-D-GLYCERATE TRANSPORT/METABOLISM SYSTEM REPRESSOR MNGR-RELATED"/>
    <property type="match status" value="1"/>
</dbReference>
<dbReference type="EMBL" id="SNZR01000011">
    <property type="protein sequence ID" value="TDR93652.1"/>
    <property type="molecule type" value="Genomic_DNA"/>
</dbReference>
<keyword evidence="2" id="KW-0238">DNA-binding</keyword>
<accession>A0A4R7C6S7</accession>
<organism evidence="5 6">
    <name type="scientific">Enterovirga rhinocerotis</name>
    <dbReference type="NCBI Taxonomy" id="1339210"/>
    <lineage>
        <taxon>Bacteria</taxon>
        <taxon>Pseudomonadati</taxon>
        <taxon>Pseudomonadota</taxon>
        <taxon>Alphaproteobacteria</taxon>
        <taxon>Hyphomicrobiales</taxon>
        <taxon>Methylobacteriaceae</taxon>
        <taxon>Enterovirga</taxon>
    </lineage>
</organism>
<keyword evidence="1" id="KW-0805">Transcription regulation</keyword>
<dbReference type="InterPro" id="IPR028978">
    <property type="entry name" value="Chorismate_lyase_/UTRA_dom_sf"/>
</dbReference>
<dbReference type="SMART" id="SM00345">
    <property type="entry name" value="HTH_GNTR"/>
    <property type="match status" value="1"/>
</dbReference>
<dbReference type="InterPro" id="IPR036390">
    <property type="entry name" value="WH_DNA-bd_sf"/>
</dbReference>
<dbReference type="Pfam" id="PF07702">
    <property type="entry name" value="UTRA"/>
    <property type="match status" value="1"/>
</dbReference>
<evidence type="ECO:0000313" key="6">
    <source>
        <dbReference type="Proteomes" id="UP000295122"/>
    </source>
</evidence>
<feature type="domain" description="HTH gntR-type" evidence="4">
    <location>
        <begin position="19"/>
        <end position="87"/>
    </location>
</feature>
<evidence type="ECO:0000256" key="2">
    <source>
        <dbReference type="ARBA" id="ARBA00023125"/>
    </source>
</evidence>
<dbReference type="SUPFAM" id="SSF64288">
    <property type="entry name" value="Chorismate lyase-like"/>
    <property type="match status" value="1"/>
</dbReference>
<dbReference type="Gene3D" id="1.10.10.10">
    <property type="entry name" value="Winged helix-like DNA-binding domain superfamily/Winged helix DNA-binding domain"/>
    <property type="match status" value="1"/>
</dbReference>
<dbReference type="RefSeq" id="WP_166652339.1">
    <property type="nucleotide sequence ID" value="NZ_SNZR01000011.1"/>
</dbReference>
<dbReference type="AlphaFoldDB" id="A0A4R7C6S7"/>
<dbReference type="Gene3D" id="3.40.1410.10">
    <property type="entry name" value="Chorismate lyase-like"/>
    <property type="match status" value="1"/>
</dbReference>
<protein>
    <submittedName>
        <fullName evidence="5">GntR family transcriptional regulator</fullName>
    </submittedName>
</protein>
<name>A0A4R7C6S7_9HYPH</name>
<dbReference type="GO" id="GO:0045892">
    <property type="term" value="P:negative regulation of DNA-templated transcription"/>
    <property type="evidence" value="ECO:0007669"/>
    <property type="project" value="TreeGrafter"/>
</dbReference>
<dbReference type="SUPFAM" id="SSF46785">
    <property type="entry name" value="Winged helix' DNA-binding domain"/>
    <property type="match status" value="1"/>
</dbReference>
<proteinExistence type="predicted"/>
<dbReference type="InterPro" id="IPR011663">
    <property type="entry name" value="UTRA"/>
</dbReference>
<evidence type="ECO:0000256" key="3">
    <source>
        <dbReference type="ARBA" id="ARBA00023163"/>
    </source>
</evidence>
<dbReference type="InterPro" id="IPR050679">
    <property type="entry name" value="Bact_HTH_transcr_reg"/>
</dbReference>
<evidence type="ECO:0000256" key="1">
    <source>
        <dbReference type="ARBA" id="ARBA00023015"/>
    </source>
</evidence>
<keyword evidence="6" id="KW-1185">Reference proteome</keyword>
<dbReference type="GO" id="GO:0003700">
    <property type="term" value="F:DNA-binding transcription factor activity"/>
    <property type="evidence" value="ECO:0007669"/>
    <property type="project" value="InterPro"/>
</dbReference>
<dbReference type="PRINTS" id="PR00035">
    <property type="entry name" value="HTHGNTR"/>
</dbReference>
<dbReference type="InterPro" id="IPR000524">
    <property type="entry name" value="Tscrpt_reg_HTH_GntR"/>
</dbReference>
<gene>
    <name evidence="5" type="ORF">EV668_0917</name>
</gene>
<comment type="caution">
    <text evidence="5">The sequence shown here is derived from an EMBL/GenBank/DDBJ whole genome shotgun (WGS) entry which is preliminary data.</text>
</comment>
<dbReference type="InterPro" id="IPR036388">
    <property type="entry name" value="WH-like_DNA-bd_sf"/>
</dbReference>
<dbReference type="Pfam" id="PF00392">
    <property type="entry name" value="GntR"/>
    <property type="match status" value="1"/>
</dbReference>
<evidence type="ECO:0000259" key="4">
    <source>
        <dbReference type="PROSITE" id="PS50949"/>
    </source>
</evidence>
<dbReference type="GO" id="GO:0003677">
    <property type="term" value="F:DNA binding"/>
    <property type="evidence" value="ECO:0007669"/>
    <property type="project" value="UniProtKB-KW"/>
</dbReference>
<dbReference type="CDD" id="cd07377">
    <property type="entry name" value="WHTH_GntR"/>
    <property type="match status" value="1"/>
</dbReference>
<keyword evidence="3" id="KW-0804">Transcription</keyword>
<dbReference type="Proteomes" id="UP000295122">
    <property type="component" value="Unassembled WGS sequence"/>
</dbReference>